<name>A0A1H1BFM0_9ACTN</name>
<feature type="DNA-binding region" description="H-T-H motif" evidence="4">
    <location>
        <begin position="38"/>
        <end position="57"/>
    </location>
</feature>
<dbReference type="InterPro" id="IPR050109">
    <property type="entry name" value="HTH-type_TetR-like_transc_reg"/>
</dbReference>
<dbReference type="PROSITE" id="PS50977">
    <property type="entry name" value="HTH_TETR_2"/>
    <property type="match status" value="1"/>
</dbReference>
<evidence type="ECO:0000256" key="4">
    <source>
        <dbReference type="PROSITE-ProRule" id="PRU00335"/>
    </source>
</evidence>
<evidence type="ECO:0000256" key="3">
    <source>
        <dbReference type="ARBA" id="ARBA00023163"/>
    </source>
</evidence>
<dbReference type="STRING" id="35622.SAMN04489764_0940"/>
<dbReference type="EMBL" id="FNKK01000002">
    <property type="protein sequence ID" value="SDQ50580.1"/>
    <property type="molecule type" value="Genomic_DNA"/>
</dbReference>
<dbReference type="GO" id="GO:0003700">
    <property type="term" value="F:DNA-binding transcription factor activity"/>
    <property type="evidence" value="ECO:0007669"/>
    <property type="project" value="TreeGrafter"/>
</dbReference>
<evidence type="ECO:0000313" key="6">
    <source>
        <dbReference type="EMBL" id="SDQ50580.1"/>
    </source>
</evidence>
<dbReference type="OrthoDB" id="3210322at2"/>
<dbReference type="PANTHER" id="PTHR30055:SF243">
    <property type="entry name" value="HTH-TYPE TRANSCRIPTIONAL REGULATOR RV1816"/>
    <property type="match status" value="1"/>
</dbReference>
<keyword evidence="2 4" id="KW-0238">DNA-binding</keyword>
<dbReference type="InterPro" id="IPR036271">
    <property type="entry name" value="Tet_transcr_reg_TetR-rel_C_sf"/>
</dbReference>
<dbReference type="InterPro" id="IPR001647">
    <property type="entry name" value="HTH_TetR"/>
</dbReference>
<keyword evidence="1" id="KW-0805">Transcription regulation</keyword>
<dbReference type="Pfam" id="PF00440">
    <property type="entry name" value="TetR_N"/>
    <property type="match status" value="1"/>
</dbReference>
<dbReference type="PANTHER" id="PTHR30055">
    <property type="entry name" value="HTH-TYPE TRANSCRIPTIONAL REGULATOR RUTR"/>
    <property type="match status" value="1"/>
</dbReference>
<protein>
    <submittedName>
        <fullName evidence="6">DNA-binding transcriptional regulator, AcrR family</fullName>
    </submittedName>
</protein>
<dbReference type="InterPro" id="IPR009057">
    <property type="entry name" value="Homeodomain-like_sf"/>
</dbReference>
<keyword evidence="3" id="KW-0804">Transcription</keyword>
<dbReference type="RefSeq" id="WP_093257933.1">
    <property type="nucleotide sequence ID" value="NZ_FNKK01000002.1"/>
</dbReference>
<feature type="domain" description="HTH tetR-type" evidence="5">
    <location>
        <begin position="15"/>
        <end position="75"/>
    </location>
</feature>
<dbReference type="InterPro" id="IPR025996">
    <property type="entry name" value="MT1864/Rv1816-like_C"/>
</dbReference>
<evidence type="ECO:0000256" key="2">
    <source>
        <dbReference type="ARBA" id="ARBA00023125"/>
    </source>
</evidence>
<dbReference type="GO" id="GO:0000976">
    <property type="term" value="F:transcription cis-regulatory region binding"/>
    <property type="evidence" value="ECO:0007669"/>
    <property type="project" value="TreeGrafter"/>
</dbReference>
<dbReference type="Pfam" id="PF13305">
    <property type="entry name" value="TetR_C_33"/>
    <property type="match status" value="1"/>
</dbReference>
<reference evidence="6 7" key="1">
    <citation type="submission" date="2016-10" db="EMBL/GenBank/DDBJ databases">
        <authorList>
            <person name="de Groot N.N."/>
        </authorList>
    </citation>
    <scope>NUCLEOTIDE SEQUENCE [LARGE SCALE GENOMIC DNA]</scope>
    <source>
        <strain evidence="6 7">DSM 43794</strain>
    </source>
</reference>
<dbReference type="SUPFAM" id="SSF48498">
    <property type="entry name" value="Tetracyclin repressor-like, C-terminal domain"/>
    <property type="match status" value="1"/>
</dbReference>
<evidence type="ECO:0000256" key="1">
    <source>
        <dbReference type="ARBA" id="ARBA00023015"/>
    </source>
</evidence>
<organism evidence="6 7">
    <name type="scientific">Thermostaphylospora chromogena</name>
    <dbReference type="NCBI Taxonomy" id="35622"/>
    <lineage>
        <taxon>Bacteria</taxon>
        <taxon>Bacillati</taxon>
        <taxon>Actinomycetota</taxon>
        <taxon>Actinomycetes</taxon>
        <taxon>Streptosporangiales</taxon>
        <taxon>Thermomonosporaceae</taxon>
        <taxon>Thermostaphylospora</taxon>
    </lineage>
</organism>
<dbReference type="Gene3D" id="1.10.357.10">
    <property type="entry name" value="Tetracycline Repressor, domain 2"/>
    <property type="match status" value="1"/>
</dbReference>
<accession>A0A1H1BFM0</accession>
<dbReference type="SUPFAM" id="SSF46689">
    <property type="entry name" value="Homeodomain-like"/>
    <property type="match status" value="1"/>
</dbReference>
<proteinExistence type="predicted"/>
<sequence length="249" mass="28301">MTARDTTSRRERLRQATLRQIHTVARKLLIAQGPSAVTINALAREIGVSGPALYRYYSSRDELIEAVTAGFYHELTTVLEETRTAWASAPANQRILAMCRTLRGWSTAHPAEFSLMFANPHSTTKEPDSDSPRYQAGHKFELIFMEEIVKIWEGQGFPAPHLDDLAPSLRDQLRDYSTKIDGLLPPEALHVFLSAWIRLYGLLCMEVMHQLDFAYSDLEPVFEECLRDICDMFALEYEPPTDPLEPSQT</sequence>
<evidence type="ECO:0000259" key="5">
    <source>
        <dbReference type="PROSITE" id="PS50977"/>
    </source>
</evidence>
<dbReference type="AlphaFoldDB" id="A0A1H1BFM0"/>
<gene>
    <name evidence="6" type="ORF">SAMN04489764_0940</name>
</gene>
<evidence type="ECO:0000313" key="7">
    <source>
        <dbReference type="Proteomes" id="UP000217103"/>
    </source>
</evidence>
<keyword evidence="7" id="KW-1185">Reference proteome</keyword>
<dbReference type="Proteomes" id="UP000217103">
    <property type="component" value="Unassembled WGS sequence"/>
</dbReference>